<dbReference type="Pfam" id="PF12900">
    <property type="entry name" value="Pyridox_ox_2"/>
    <property type="match status" value="1"/>
</dbReference>
<protein>
    <submittedName>
        <fullName evidence="1">Pyridoxamine 5'-phosphate oxidase family protein</fullName>
    </submittedName>
</protein>
<proteinExistence type="predicted"/>
<dbReference type="InterPro" id="IPR012349">
    <property type="entry name" value="Split_barrel_FMN-bd"/>
</dbReference>
<sequence>MTDASYPVRPETTPTRHRERVSYDRAAVHAVLDEALLCHVGFVMDGLPVVLPQLHARVGERLYLHGSSGARALRAAGDAGDGGIPICVTVTLVDGLVLARSAFNHSINSRSVVVHGVARRVTDEAEKRSALTCLVDAVVPGRSDHVRGPSGRELAATTVLALELENVSLKVRSGDPMDEEEDLTLPFWAGVLPLTAGAAPPETAANVAEGIDVPEHVRRWARPAR</sequence>
<dbReference type="EMBL" id="CP097332">
    <property type="protein sequence ID" value="UQX87369.1"/>
    <property type="molecule type" value="Genomic_DNA"/>
</dbReference>
<dbReference type="RefSeq" id="WP_249769883.1">
    <property type="nucleotide sequence ID" value="NZ_CP097332.1"/>
</dbReference>
<keyword evidence="2" id="KW-1185">Reference proteome</keyword>
<organism evidence="1 2">
    <name type="scientific">Jatrophihabitans telluris</name>
    <dbReference type="NCBI Taxonomy" id="2038343"/>
    <lineage>
        <taxon>Bacteria</taxon>
        <taxon>Bacillati</taxon>
        <taxon>Actinomycetota</taxon>
        <taxon>Actinomycetes</taxon>
        <taxon>Jatrophihabitantales</taxon>
        <taxon>Jatrophihabitantaceae</taxon>
        <taxon>Jatrophihabitans</taxon>
    </lineage>
</organism>
<accession>A0ABY4QWN6</accession>
<dbReference type="SUPFAM" id="SSF50475">
    <property type="entry name" value="FMN-binding split barrel"/>
    <property type="match status" value="1"/>
</dbReference>
<dbReference type="InterPro" id="IPR024747">
    <property type="entry name" value="Pyridox_Oxase-rel"/>
</dbReference>
<evidence type="ECO:0000313" key="2">
    <source>
        <dbReference type="Proteomes" id="UP001056336"/>
    </source>
</evidence>
<dbReference type="Gene3D" id="2.30.110.10">
    <property type="entry name" value="Electron Transport, Fmn-binding Protein, Chain A"/>
    <property type="match status" value="1"/>
</dbReference>
<evidence type="ECO:0000313" key="1">
    <source>
        <dbReference type="EMBL" id="UQX87369.1"/>
    </source>
</evidence>
<reference evidence="1" key="2">
    <citation type="submission" date="2022-05" db="EMBL/GenBank/DDBJ databases">
        <authorList>
            <person name="Kim J.-S."/>
            <person name="Lee K."/>
            <person name="Suh M."/>
            <person name="Eom M."/>
            <person name="Kim J.-S."/>
            <person name="Kim D.-S."/>
            <person name="Ko S.-H."/>
            <person name="Shin Y."/>
            <person name="Lee J.-S."/>
        </authorList>
    </citation>
    <scope>NUCLEOTIDE SEQUENCE</scope>
    <source>
        <strain evidence="1">N237</strain>
    </source>
</reference>
<gene>
    <name evidence="1" type="ORF">M6D93_13805</name>
</gene>
<reference evidence="1" key="1">
    <citation type="journal article" date="2018" name="Int. J. Syst. Evol. Microbiol.">
        <title>Jatrophihabitans telluris sp. nov., isolated from sediment soil of lava forest wetlands and the emended description of the genus Jatrophihabitans.</title>
        <authorList>
            <person name="Lee K.C."/>
            <person name="Suh M.K."/>
            <person name="Eom M.K."/>
            <person name="Kim K.K."/>
            <person name="Kim J.S."/>
            <person name="Kim D.S."/>
            <person name="Ko S.H."/>
            <person name="Shin Y.K."/>
            <person name="Lee J.S."/>
        </authorList>
    </citation>
    <scope>NUCLEOTIDE SEQUENCE</scope>
    <source>
        <strain evidence="1">N237</strain>
    </source>
</reference>
<dbReference type="PANTHER" id="PTHR34071">
    <property type="entry name" value="5-NITROIMIDAZOLE ANTIBIOTICS RESISTANCE PROTEIN, NIMA-FAMILY-RELATED PROTEIN-RELATED"/>
    <property type="match status" value="1"/>
</dbReference>
<dbReference type="PANTHER" id="PTHR34071:SF2">
    <property type="entry name" value="FLAVIN-NUCLEOTIDE-BINDING PROTEIN"/>
    <property type="match status" value="1"/>
</dbReference>
<name>A0ABY4QWN6_9ACTN</name>
<dbReference type="Proteomes" id="UP001056336">
    <property type="component" value="Chromosome"/>
</dbReference>